<protein>
    <submittedName>
        <fullName evidence="1">Uncharacterized protein</fullName>
    </submittedName>
</protein>
<sequence length="125" mass="14152">MNPESSDRKHRPQEFLAIAQDEYRKLAELGLPPPETAAYFTQRARLVLESRGRAYLKMKTNPAEAVEMLILSGALEKSDVRTILKDQLDRLANSGNEEEQGALVDICKRLVSPTAEGFRKRDRQP</sequence>
<reference evidence="1 2" key="1">
    <citation type="journal article" date="2016" name="Nat. Commun.">
        <title>Thousands of microbial genomes shed light on interconnected biogeochemical processes in an aquifer system.</title>
        <authorList>
            <person name="Anantharaman K."/>
            <person name="Brown C.T."/>
            <person name="Hug L.A."/>
            <person name="Sharon I."/>
            <person name="Castelle C.J."/>
            <person name="Probst A.J."/>
            <person name="Thomas B.C."/>
            <person name="Singh A."/>
            <person name="Wilkins M.J."/>
            <person name="Karaoz U."/>
            <person name="Brodie E.L."/>
            <person name="Williams K.H."/>
            <person name="Hubbard S.S."/>
            <person name="Banfield J.F."/>
        </authorList>
    </citation>
    <scope>NUCLEOTIDE SEQUENCE [LARGE SCALE GENOMIC DNA]</scope>
</reference>
<proteinExistence type="predicted"/>
<organism evidence="1 2">
    <name type="scientific">Candidatus Sungbacteria bacterium RIFCSPLOWO2_01_FULL_60_25</name>
    <dbReference type="NCBI Taxonomy" id="1802281"/>
    <lineage>
        <taxon>Bacteria</taxon>
        <taxon>Candidatus Sungiibacteriota</taxon>
    </lineage>
</organism>
<name>A0A1G2LCG5_9BACT</name>
<accession>A0A1G2LCG5</accession>
<comment type="caution">
    <text evidence="1">The sequence shown here is derived from an EMBL/GenBank/DDBJ whole genome shotgun (WGS) entry which is preliminary data.</text>
</comment>
<evidence type="ECO:0000313" key="2">
    <source>
        <dbReference type="Proteomes" id="UP000178977"/>
    </source>
</evidence>
<dbReference type="Proteomes" id="UP000178977">
    <property type="component" value="Unassembled WGS sequence"/>
</dbReference>
<gene>
    <name evidence="1" type="ORF">A3A44_03415</name>
</gene>
<evidence type="ECO:0000313" key="1">
    <source>
        <dbReference type="EMBL" id="OHA09325.1"/>
    </source>
</evidence>
<dbReference type="STRING" id="1802281.A3A44_03415"/>
<dbReference type="EMBL" id="MHQT01000027">
    <property type="protein sequence ID" value="OHA09325.1"/>
    <property type="molecule type" value="Genomic_DNA"/>
</dbReference>
<dbReference type="AlphaFoldDB" id="A0A1G2LCG5"/>